<evidence type="ECO:0000256" key="5">
    <source>
        <dbReference type="ARBA" id="ARBA00022679"/>
    </source>
</evidence>
<keyword evidence="12" id="KW-1185">Reference proteome</keyword>
<evidence type="ECO:0000256" key="8">
    <source>
        <dbReference type="ARBA" id="ARBA00022840"/>
    </source>
</evidence>
<organism evidence="11 12">
    <name type="scientific">Brassicogethes aeneus</name>
    <name type="common">Rape pollen beetle</name>
    <name type="synonym">Meligethes aeneus</name>
    <dbReference type="NCBI Taxonomy" id="1431903"/>
    <lineage>
        <taxon>Eukaryota</taxon>
        <taxon>Metazoa</taxon>
        <taxon>Ecdysozoa</taxon>
        <taxon>Arthropoda</taxon>
        <taxon>Hexapoda</taxon>
        <taxon>Insecta</taxon>
        <taxon>Pterygota</taxon>
        <taxon>Neoptera</taxon>
        <taxon>Endopterygota</taxon>
        <taxon>Coleoptera</taxon>
        <taxon>Polyphaga</taxon>
        <taxon>Cucujiformia</taxon>
        <taxon>Nitidulidae</taxon>
        <taxon>Meligethinae</taxon>
        <taxon>Brassicogethes</taxon>
    </lineage>
</organism>
<comment type="similarity">
    <text evidence="2">Belongs to the glycerate kinase type-2 family.</text>
</comment>
<dbReference type="InterPro" id="IPR039760">
    <property type="entry name" value="MOFRL_protein"/>
</dbReference>
<evidence type="ECO:0000313" key="11">
    <source>
        <dbReference type="EMBL" id="CAH0559926.1"/>
    </source>
</evidence>
<keyword evidence="5" id="KW-0808">Transferase</keyword>
<dbReference type="EC" id="2.7.1.31" evidence="3"/>
<feature type="domain" description="MOFRL" evidence="9">
    <location>
        <begin position="390"/>
        <end position="502"/>
    </location>
</feature>
<dbReference type="PANTHER" id="PTHR12227">
    <property type="entry name" value="GLYCERATE KINASE"/>
    <property type="match status" value="1"/>
</dbReference>
<gene>
    <name evidence="11" type="ORF">MELIAE_LOCUS9796</name>
</gene>
<evidence type="ECO:0000256" key="6">
    <source>
        <dbReference type="ARBA" id="ARBA00022741"/>
    </source>
</evidence>
<evidence type="ECO:0000256" key="4">
    <source>
        <dbReference type="ARBA" id="ARBA00020720"/>
    </source>
</evidence>
<evidence type="ECO:0000259" key="10">
    <source>
        <dbReference type="Pfam" id="PF13660"/>
    </source>
</evidence>
<evidence type="ECO:0000256" key="2">
    <source>
        <dbReference type="ARBA" id="ARBA00005393"/>
    </source>
</evidence>
<dbReference type="Pfam" id="PF13660">
    <property type="entry name" value="DUF4147"/>
    <property type="match status" value="1"/>
</dbReference>
<protein>
    <recommendedName>
        <fullName evidence="4">Glycerate kinase</fullName>
        <ecNumber evidence="3">2.7.1.31</ecNumber>
    </recommendedName>
</protein>
<accession>A0A9P0BA13</accession>
<dbReference type="Gene3D" id="3.40.50.10180">
    <property type="entry name" value="Glycerate kinase, MOFRL-like N-terminal domain"/>
    <property type="match status" value="1"/>
</dbReference>
<dbReference type="Proteomes" id="UP001154078">
    <property type="component" value="Chromosome 7"/>
</dbReference>
<dbReference type="FunFam" id="3.40.50.10180:FF:000001">
    <property type="entry name" value="Glycerate kinase"/>
    <property type="match status" value="1"/>
</dbReference>
<evidence type="ECO:0000256" key="7">
    <source>
        <dbReference type="ARBA" id="ARBA00022777"/>
    </source>
</evidence>
<evidence type="ECO:0000256" key="3">
    <source>
        <dbReference type="ARBA" id="ARBA00012101"/>
    </source>
</evidence>
<dbReference type="EMBL" id="OV121138">
    <property type="protein sequence ID" value="CAH0559926.1"/>
    <property type="molecule type" value="Genomic_DNA"/>
</dbReference>
<evidence type="ECO:0000313" key="12">
    <source>
        <dbReference type="Proteomes" id="UP001154078"/>
    </source>
</evidence>
<keyword evidence="7" id="KW-0418">Kinase</keyword>
<evidence type="ECO:0000256" key="1">
    <source>
        <dbReference type="ARBA" id="ARBA00000694"/>
    </source>
</evidence>
<feature type="domain" description="MOFRL-associated" evidence="10">
    <location>
        <begin position="29"/>
        <end position="275"/>
    </location>
</feature>
<dbReference type="Gene3D" id="3.40.1480.10">
    <property type="entry name" value="MOFRL domain"/>
    <property type="match status" value="1"/>
</dbReference>
<keyword evidence="8" id="KW-0067">ATP-binding</keyword>
<dbReference type="InterPro" id="IPR025286">
    <property type="entry name" value="MOFRL_assoc_dom"/>
</dbReference>
<dbReference type="InterPro" id="IPR037035">
    <property type="entry name" value="GK-like_C_sf"/>
</dbReference>
<dbReference type="GO" id="GO:0005737">
    <property type="term" value="C:cytoplasm"/>
    <property type="evidence" value="ECO:0007669"/>
    <property type="project" value="TreeGrafter"/>
</dbReference>
<keyword evidence="6" id="KW-0547">Nucleotide-binding</keyword>
<dbReference type="AlphaFoldDB" id="A0A9P0BA13"/>
<dbReference type="PANTHER" id="PTHR12227:SF0">
    <property type="entry name" value="GLYCERATE KINASE"/>
    <property type="match status" value="1"/>
</dbReference>
<sequence>MNCILKTITTLSKTANINNQIRTMHNEILREIFQESVNSVQPQTLIKNKVLVHESHLSIDSETHPISKPCYIVGFGKAVVGMAVQLEKALGSKLEMGIVTVPKGIFECFKDNKEVLPAPNSRIRFIEGAENNLPDKNAEQGAKEIKELVEQLQADDFLIVLISGGGSALLPLPIPPVTLDEKLGLIKNLAKRGANIIELNCVRKQISALKGGKLAELSYPCRTVSLILSDIIGDPLDFIASGPTTPNNDTFIDPIKIIKKYSLYSETPNSIKAAFEKKNRSPETVTPILNGKYKHVENYIIGNNKIAAEAARMHAEKLGFQSLVLSTNIEGEVAEIAEAYANLARNTADLIRNSSSEESLRSFRQALKADLHVADDLISGIINMDFSKKMCWVLAGEPTVVVKGAGKGGRNQQLALEFAFRVNSHQIKSANISFLSAGTDGIDGPTDAAGALADAKLLANCLAEKINPADYLDNNDSYSFFSAYKEGECLVKIGHTGTNVMDIHLLIVEPIDKQ</sequence>
<dbReference type="OrthoDB" id="44918at2759"/>
<dbReference type="InterPro" id="IPR038614">
    <property type="entry name" value="GK_N_sf"/>
</dbReference>
<evidence type="ECO:0000259" key="9">
    <source>
        <dbReference type="Pfam" id="PF05161"/>
    </source>
</evidence>
<name>A0A9P0BA13_BRAAE</name>
<reference evidence="11" key="1">
    <citation type="submission" date="2021-12" db="EMBL/GenBank/DDBJ databases">
        <authorList>
            <person name="King R."/>
        </authorList>
    </citation>
    <scope>NUCLEOTIDE SEQUENCE</scope>
</reference>
<dbReference type="GO" id="GO:0005524">
    <property type="term" value="F:ATP binding"/>
    <property type="evidence" value="ECO:0007669"/>
    <property type="project" value="UniProtKB-KW"/>
</dbReference>
<dbReference type="InterPro" id="IPR007835">
    <property type="entry name" value="MOFRL"/>
</dbReference>
<dbReference type="Pfam" id="PF05161">
    <property type="entry name" value="MOFRL"/>
    <property type="match status" value="1"/>
</dbReference>
<dbReference type="GO" id="GO:0008887">
    <property type="term" value="F:glycerate kinase activity"/>
    <property type="evidence" value="ECO:0007669"/>
    <property type="project" value="UniProtKB-EC"/>
</dbReference>
<proteinExistence type="inferred from homology"/>
<comment type="catalytic activity">
    <reaction evidence="1">
        <text>(R)-glycerate + ATP = (2R)-3-phosphoglycerate + ADP + H(+)</text>
        <dbReference type="Rhea" id="RHEA:23516"/>
        <dbReference type="ChEBI" id="CHEBI:15378"/>
        <dbReference type="ChEBI" id="CHEBI:16659"/>
        <dbReference type="ChEBI" id="CHEBI:30616"/>
        <dbReference type="ChEBI" id="CHEBI:58272"/>
        <dbReference type="ChEBI" id="CHEBI:456216"/>
        <dbReference type="EC" id="2.7.1.31"/>
    </reaction>
</comment>
<dbReference type="SUPFAM" id="SSF82544">
    <property type="entry name" value="GckA/TtuD-like"/>
    <property type="match status" value="1"/>
</dbReference>